<evidence type="ECO:0000256" key="1">
    <source>
        <dbReference type="ARBA" id="ARBA00004196"/>
    </source>
</evidence>
<dbReference type="KEGG" id="pbh:AAW51_1485"/>
<comment type="subcellular location">
    <subcellularLocation>
        <location evidence="1">Cell envelope</location>
    </subcellularLocation>
</comment>
<dbReference type="Gene3D" id="1.20.1420.20">
    <property type="entry name" value="M75 peptidase, HXXE motif"/>
    <property type="match status" value="1"/>
</dbReference>
<dbReference type="InterPro" id="IPR038352">
    <property type="entry name" value="Imelysin_sf"/>
</dbReference>
<dbReference type="Proteomes" id="UP000035352">
    <property type="component" value="Chromosome"/>
</dbReference>
<proteinExistence type="predicted"/>
<accession>A0A0G3BLB3</accession>
<feature type="signal peptide" evidence="3">
    <location>
        <begin position="1"/>
        <end position="22"/>
    </location>
</feature>
<dbReference type="CDD" id="cd14657">
    <property type="entry name" value="Imelysin_IrpA-like"/>
    <property type="match status" value="1"/>
</dbReference>
<feature type="chain" id="PRO_5002551619" evidence="3">
    <location>
        <begin position="23"/>
        <end position="395"/>
    </location>
</feature>
<dbReference type="InterPro" id="IPR018976">
    <property type="entry name" value="Imelysin-like"/>
</dbReference>
<gene>
    <name evidence="5" type="ORF">AAW51_1485</name>
</gene>
<sequence>MRRFFLAAALGAALVPSLPVQAQETAAAASPTTGVTVPAVVAHYARLVSASYEDTLTQALALQQAVRAFVAQPSEDTMAAARRAWLAAREVYGQTEAFRFYSGPIDDEKGPEGRINAWPLDESYIDAVKGKPVSGLIHNRKVRIDKKTLARYNERGGEENIATGWHAIEFLLWGQDLQTDGPGQRSFQDYVDGKARNADRRRQYLSVVTDLLIDDLKLLVQAWAPGAPSNYRARFEQGGDESLRKIFVGLGSLSRGELAGERLEVALASQDQEDEHSCFSDNTHRDVVGNAIGIRNVWLGEYRRLDGTSLGGASLRALVAQKDPDLAERTTQRVEASVAAAEALQAPFDREITGGRDAAGRQRVQKTVDALVQQSKDLVEAASRVGLTRLTLSQP</sequence>
<dbReference type="EMBL" id="CP011371">
    <property type="protein sequence ID" value="AKJ28176.1"/>
    <property type="molecule type" value="Genomic_DNA"/>
</dbReference>
<evidence type="ECO:0000256" key="3">
    <source>
        <dbReference type="SAM" id="SignalP"/>
    </source>
</evidence>
<feature type="domain" description="Imelysin-like" evidence="4">
    <location>
        <begin position="49"/>
        <end position="376"/>
    </location>
</feature>
<evidence type="ECO:0000259" key="4">
    <source>
        <dbReference type="Pfam" id="PF09375"/>
    </source>
</evidence>
<dbReference type="PATRIC" id="fig|413882.6.peg.1560"/>
<evidence type="ECO:0000313" key="6">
    <source>
        <dbReference type="Proteomes" id="UP000035352"/>
    </source>
</evidence>
<keyword evidence="2 3" id="KW-0732">Signal</keyword>
<dbReference type="GO" id="GO:0030313">
    <property type="term" value="C:cell envelope"/>
    <property type="evidence" value="ECO:0007669"/>
    <property type="project" value="UniProtKB-SubCell"/>
</dbReference>
<dbReference type="STRING" id="413882.AAW51_1485"/>
<protein>
    <submittedName>
        <fullName evidence="5">Iron-regulated protein</fullName>
    </submittedName>
</protein>
<name>A0A0G3BLB3_9BURK</name>
<evidence type="ECO:0000256" key="2">
    <source>
        <dbReference type="ARBA" id="ARBA00022729"/>
    </source>
</evidence>
<evidence type="ECO:0000313" key="5">
    <source>
        <dbReference type="EMBL" id="AKJ28176.1"/>
    </source>
</evidence>
<dbReference type="RefSeq" id="WP_047194092.1">
    <property type="nucleotide sequence ID" value="NZ_CP011371.1"/>
</dbReference>
<dbReference type="AlphaFoldDB" id="A0A0G3BLB3"/>
<keyword evidence="6" id="KW-1185">Reference proteome</keyword>
<reference evidence="5 6" key="1">
    <citation type="submission" date="2015-05" db="EMBL/GenBank/DDBJ databases">
        <authorList>
            <person name="Tang B."/>
            <person name="Yu Y."/>
        </authorList>
    </citation>
    <scope>NUCLEOTIDE SEQUENCE [LARGE SCALE GENOMIC DNA]</scope>
    <source>
        <strain evidence="5 6">DSM 7029</strain>
    </source>
</reference>
<organism evidence="5 6">
    <name type="scientific">Caldimonas brevitalea</name>
    <dbReference type="NCBI Taxonomy" id="413882"/>
    <lineage>
        <taxon>Bacteria</taxon>
        <taxon>Pseudomonadati</taxon>
        <taxon>Pseudomonadota</taxon>
        <taxon>Betaproteobacteria</taxon>
        <taxon>Burkholderiales</taxon>
        <taxon>Sphaerotilaceae</taxon>
        <taxon>Caldimonas</taxon>
    </lineage>
</organism>
<dbReference type="OrthoDB" id="9764688at2"/>
<dbReference type="Pfam" id="PF09375">
    <property type="entry name" value="Peptidase_M75"/>
    <property type="match status" value="1"/>
</dbReference>